<dbReference type="PROSITE" id="PS51419">
    <property type="entry name" value="RAB"/>
    <property type="match status" value="1"/>
</dbReference>
<comment type="caution">
    <text evidence="5">The sequence shown here is derived from an EMBL/GenBank/DDBJ whole genome shotgun (WGS) entry which is preliminary data.</text>
</comment>
<gene>
    <name evidence="5" type="ORF">AO440_004020</name>
</gene>
<dbReference type="GO" id="GO:0005525">
    <property type="term" value="F:GTP binding"/>
    <property type="evidence" value="ECO:0007669"/>
    <property type="project" value="UniProtKB-KW"/>
</dbReference>
<dbReference type="GO" id="GO:0005934">
    <property type="term" value="C:cellular bud tip"/>
    <property type="evidence" value="ECO:0007669"/>
    <property type="project" value="EnsemblFungi"/>
</dbReference>
<dbReference type="GO" id="GO:0000001">
    <property type="term" value="P:mitochondrion inheritance"/>
    <property type="evidence" value="ECO:0007669"/>
    <property type="project" value="EnsemblFungi"/>
</dbReference>
<evidence type="ECO:0000256" key="2">
    <source>
        <dbReference type="ARBA" id="ARBA00023134"/>
    </source>
</evidence>
<keyword evidence="2" id="KW-0342">GTP-binding</keyword>
<dbReference type="SMART" id="SM00174">
    <property type="entry name" value="RHO"/>
    <property type="match status" value="1"/>
</dbReference>
<evidence type="ECO:0000313" key="6">
    <source>
        <dbReference type="Proteomes" id="UP000054886"/>
    </source>
</evidence>
<dbReference type="PhylomeDB" id="A0A0W0DTS3"/>
<dbReference type="SMART" id="SM00175">
    <property type="entry name" value="RAB"/>
    <property type="match status" value="1"/>
</dbReference>
<dbReference type="SMART" id="SM00173">
    <property type="entry name" value="RAS"/>
    <property type="match status" value="1"/>
</dbReference>
<dbReference type="SUPFAM" id="SSF52540">
    <property type="entry name" value="P-loop containing nucleoside triphosphate hydrolases"/>
    <property type="match status" value="1"/>
</dbReference>
<comment type="subcellular location">
    <subcellularLocation>
        <location evidence="3">Endomembrane system</location>
        <topology evidence="3">Lipid-anchor</topology>
        <orientation evidence="3">Cytoplasmic side</orientation>
    </subcellularLocation>
</comment>
<dbReference type="PANTHER" id="PTHR47977">
    <property type="entry name" value="RAS-RELATED PROTEIN RAB"/>
    <property type="match status" value="1"/>
</dbReference>
<dbReference type="InterPro" id="IPR001806">
    <property type="entry name" value="Small_GTPase"/>
</dbReference>
<dbReference type="GO" id="GO:0005739">
    <property type="term" value="C:mitochondrion"/>
    <property type="evidence" value="ECO:0007669"/>
    <property type="project" value="EnsemblFungi"/>
</dbReference>
<reference evidence="5 6" key="1">
    <citation type="submission" date="2015-10" db="EMBL/GenBank/DDBJ databases">
        <title>Draft genomes sequences of Candida glabrata isolates 1A, 1B, 2A, 2B, 3A and 3B.</title>
        <authorList>
            <person name="Haavelsrud O.E."/>
            <person name="Gaustad P."/>
        </authorList>
    </citation>
    <scope>NUCLEOTIDE SEQUENCE [LARGE SCALE GENOMIC DNA]</scope>
    <source>
        <strain evidence="5">910700640</strain>
    </source>
</reference>
<dbReference type="GO" id="GO:0090167">
    <property type="term" value="P:Golgi distribution to daughter cells"/>
    <property type="evidence" value="ECO:0007669"/>
    <property type="project" value="EnsemblFungi"/>
</dbReference>
<dbReference type="GO" id="GO:0048312">
    <property type="term" value="P:intracellular distribution of mitochondria"/>
    <property type="evidence" value="ECO:0007669"/>
    <property type="project" value="EnsemblFungi"/>
</dbReference>
<keyword evidence="1" id="KW-0547">Nucleotide-binding</keyword>
<evidence type="ECO:0000256" key="1">
    <source>
        <dbReference type="ARBA" id="ARBA00022741"/>
    </source>
</evidence>
<evidence type="ECO:0000256" key="3">
    <source>
        <dbReference type="ARBA" id="ARBA00046278"/>
    </source>
</evidence>
<dbReference type="VEuPathDB" id="FungiDB:GVI51_M03729"/>
<dbReference type="VEuPathDB" id="FungiDB:GWK60_M03729"/>
<dbReference type="GO" id="GO:0005935">
    <property type="term" value="C:cellular bud neck"/>
    <property type="evidence" value="ECO:0007669"/>
    <property type="project" value="EnsemblFungi"/>
</dbReference>
<protein>
    <submittedName>
        <fullName evidence="5">GTP-binding protein YPT11</fullName>
    </submittedName>
</protein>
<dbReference type="GO" id="GO:0005783">
    <property type="term" value="C:endoplasmic reticulum"/>
    <property type="evidence" value="ECO:0007669"/>
    <property type="project" value="EnsemblFungi"/>
</dbReference>
<accession>A0A0W0DTS3</accession>
<dbReference type="Pfam" id="PF00071">
    <property type="entry name" value="Ras"/>
    <property type="match status" value="1"/>
</dbReference>
<feature type="compositionally biased region" description="Acidic residues" evidence="4">
    <location>
        <begin position="416"/>
        <end position="436"/>
    </location>
</feature>
<dbReference type="GO" id="GO:0048309">
    <property type="term" value="P:endoplasmic reticulum inheritance"/>
    <property type="evidence" value="ECO:0007669"/>
    <property type="project" value="EnsemblFungi"/>
</dbReference>
<sequence>MADGRRKRYSLNVVVSPSPSERRFSGMDFTEASGTSPWNSPFGGGSTESFHFDKSNRNSRHSFYRTLSSSNSLSGGSVYRNSSVGLGLSSSAYMNDVMCSRESLSMSAIESNAANIKVLFIGDAGVGKTAMILNYCRELPTRAQWEHIIGLSPTPNRAGSSNRSGRNQMVRRSLTARAYERKSDIMQDQRKRYSSTDYDDYKENDFMAQRDFKIVKDVESESSSLNYDPEELIVDTKTTIGVDIKTNIINIDNRIFNCILWDTAGQERYRNAIMPSLYKKSNAIILSYDITDKCSFKNSYEHWLVEAMGHFAARDYEKARFYFIGNKTDLYKQREVTHEDVIAAIEEIESRYGLVIAGNFEVTCKNFDSLNEAMNNITVDLVNNGCYEEKAEQELEGTAVLEEDEEMKESTTLNEQYDDEVVSTSNDEDSGEDSDGSLEPVIRKRTTAKTRIIDISKPKNQPNILDTSHKMSCCT</sequence>
<proteinExistence type="predicted"/>
<dbReference type="AlphaFoldDB" id="A0A0W0DTS3"/>
<dbReference type="Gene3D" id="3.40.50.300">
    <property type="entry name" value="P-loop containing nucleotide triphosphate hydrolases"/>
    <property type="match status" value="1"/>
</dbReference>
<dbReference type="GO" id="GO:0031489">
    <property type="term" value="F:myosin V binding"/>
    <property type="evidence" value="ECO:0007669"/>
    <property type="project" value="EnsemblFungi"/>
</dbReference>
<dbReference type="GO" id="GO:0000131">
    <property type="term" value="C:incipient cellular bud site"/>
    <property type="evidence" value="ECO:0007669"/>
    <property type="project" value="EnsemblFungi"/>
</dbReference>
<dbReference type="Proteomes" id="UP000054886">
    <property type="component" value="Unassembled WGS sequence"/>
</dbReference>
<name>A0A0W0DTS3_CANGB</name>
<dbReference type="InterPro" id="IPR027417">
    <property type="entry name" value="P-loop_NTPase"/>
</dbReference>
<evidence type="ECO:0000256" key="4">
    <source>
        <dbReference type="SAM" id="MobiDB-lite"/>
    </source>
</evidence>
<dbReference type="EMBL" id="LLZZ01000106">
    <property type="protein sequence ID" value="KTB07988.1"/>
    <property type="molecule type" value="Genomic_DNA"/>
</dbReference>
<evidence type="ECO:0000313" key="5">
    <source>
        <dbReference type="EMBL" id="KTB07988.1"/>
    </source>
</evidence>
<dbReference type="InterPro" id="IPR050227">
    <property type="entry name" value="Rab"/>
</dbReference>
<dbReference type="VEuPathDB" id="FungiDB:CAGL0M03817g"/>
<organism evidence="5 6">
    <name type="scientific">Candida glabrata</name>
    <name type="common">Yeast</name>
    <name type="synonym">Torulopsis glabrata</name>
    <dbReference type="NCBI Taxonomy" id="5478"/>
    <lineage>
        <taxon>Eukaryota</taxon>
        <taxon>Fungi</taxon>
        <taxon>Dikarya</taxon>
        <taxon>Ascomycota</taxon>
        <taxon>Saccharomycotina</taxon>
        <taxon>Saccharomycetes</taxon>
        <taxon>Saccharomycetales</taxon>
        <taxon>Saccharomycetaceae</taxon>
        <taxon>Nakaseomyces</taxon>
    </lineage>
</organism>
<feature type="region of interest" description="Disordered" evidence="4">
    <location>
        <begin position="401"/>
        <end position="475"/>
    </location>
</feature>
<dbReference type="GO" id="GO:0003924">
    <property type="term" value="F:GTPase activity"/>
    <property type="evidence" value="ECO:0007669"/>
    <property type="project" value="InterPro"/>
</dbReference>
<dbReference type="CDD" id="cd00154">
    <property type="entry name" value="Rab"/>
    <property type="match status" value="1"/>
</dbReference>
<dbReference type="VEuPathDB" id="FungiDB:B1J91_M03817g"/>
<dbReference type="OMA" id="WHQVVER"/>